<dbReference type="EMBL" id="LAJE02000136">
    <property type="protein sequence ID" value="OEO31718.1"/>
    <property type="molecule type" value="Genomic_DNA"/>
</dbReference>
<reference evidence="4 5" key="1">
    <citation type="journal article" date="2015" name="Genome Announc.">
        <title>Genome Assemblies of Three Soil-Associated Devosia species: D. insulae, D. limi, and D. soli.</title>
        <authorList>
            <person name="Hassan Y.I."/>
            <person name="Lepp D."/>
            <person name="Zhou T."/>
        </authorList>
    </citation>
    <scope>NUCLEOTIDE SEQUENCE [LARGE SCALE GENOMIC DNA]</scope>
    <source>
        <strain evidence="4 5">DS-56</strain>
    </source>
</reference>
<evidence type="ECO:0000313" key="5">
    <source>
        <dbReference type="Proteomes" id="UP000095463"/>
    </source>
</evidence>
<feature type="domain" description="Peptidoglycan binding-like" evidence="2">
    <location>
        <begin position="349"/>
        <end position="403"/>
    </location>
</feature>
<gene>
    <name evidence="4" type="ORF">VW23_014930</name>
</gene>
<dbReference type="SUPFAM" id="SSF53955">
    <property type="entry name" value="Lysozyme-like"/>
    <property type="match status" value="1"/>
</dbReference>
<dbReference type="SUPFAM" id="SSF47090">
    <property type="entry name" value="PGBD-like"/>
    <property type="match status" value="1"/>
</dbReference>
<dbReference type="InterPro" id="IPR023346">
    <property type="entry name" value="Lysozyme-like_dom_sf"/>
</dbReference>
<dbReference type="RefSeq" id="WP_069909109.1">
    <property type="nucleotide sequence ID" value="NZ_LAJE02000136.1"/>
</dbReference>
<dbReference type="NCBIfam" id="TIGR02283">
    <property type="entry name" value="MltB_2"/>
    <property type="match status" value="1"/>
</dbReference>
<dbReference type="PANTHER" id="PTHR30163:SF8">
    <property type="entry name" value="LYTIC MUREIN TRANSGLYCOSYLASE"/>
    <property type="match status" value="1"/>
</dbReference>
<dbReference type="InterPro" id="IPR011970">
    <property type="entry name" value="MltB_2"/>
</dbReference>
<evidence type="ECO:0000313" key="4">
    <source>
        <dbReference type="EMBL" id="OEO31718.1"/>
    </source>
</evidence>
<proteinExistence type="predicted"/>
<protein>
    <submittedName>
        <fullName evidence="4">Lytic transglycosylase</fullName>
    </submittedName>
</protein>
<dbReference type="InterPro" id="IPR036365">
    <property type="entry name" value="PGBD-like_sf"/>
</dbReference>
<comment type="caution">
    <text evidence="4">The sequence shown here is derived from an EMBL/GenBank/DDBJ whole genome shotgun (WGS) entry which is preliminary data.</text>
</comment>
<evidence type="ECO:0000259" key="2">
    <source>
        <dbReference type="Pfam" id="PF01471"/>
    </source>
</evidence>
<dbReference type="InterPro" id="IPR031304">
    <property type="entry name" value="SLT_2"/>
</dbReference>
<keyword evidence="1" id="KW-0732">Signal</keyword>
<evidence type="ECO:0000256" key="1">
    <source>
        <dbReference type="SAM" id="SignalP"/>
    </source>
</evidence>
<dbReference type="Gene3D" id="1.10.8.350">
    <property type="entry name" value="Bacterial muramidase"/>
    <property type="match status" value="1"/>
</dbReference>
<dbReference type="GO" id="GO:0009253">
    <property type="term" value="P:peptidoglycan catabolic process"/>
    <property type="evidence" value="ECO:0007669"/>
    <property type="project" value="TreeGrafter"/>
</dbReference>
<feature type="signal peptide" evidence="1">
    <location>
        <begin position="1"/>
        <end position="35"/>
    </location>
</feature>
<feature type="domain" description="Transglycosylase SLT" evidence="3">
    <location>
        <begin position="40"/>
        <end position="328"/>
    </location>
</feature>
<dbReference type="Proteomes" id="UP000095463">
    <property type="component" value="Unassembled WGS sequence"/>
</dbReference>
<dbReference type="AlphaFoldDB" id="A0A1E5XSZ9"/>
<keyword evidence="5" id="KW-1185">Reference proteome</keyword>
<sequence length="404" mass="43724">MYRVNKLIEFSVSRRSFGIGAAALIASSAFTPAFASVGGFVDQTWQRAKARGVSKRVFDIAMGDFKPIGSVLELSKKQPEFVSTAADYVVKRVSDARIGTGHEMRGEWAKTLKAVSERYGVQGEIILAIWGIETNFGGFLGGTNTVHALATLAYGGYRTDFFGSELITSLEILEGGHVRAKDMVGSWAGAMGLPQFMPSSFMKYAVDFKGDGHKDIWGSVPDAQASIANYLKSFGWRAGETWGYEVKLARDFNYQNVWQGLTATLGDWRGVGVVRANGKPFPRDSDTAKLYMPMGGNGPVFAVLPNFGVIKRYNNSDSYALAVGHLADRILGGKGFSVAWPKDTALNADGRKQVQAKLLKKGYEIGKPDGEIGPKTRAAVIDWQTRSGLLPDGHVSGNLLNALS</sequence>
<dbReference type="OrthoDB" id="9808544at2"/>
<accession>A0A1E5XSZ9</accession>
<dbReference type="InterPro" id="IPR043426">
    <property type="entry name" value="MltB-like"/>
</dbReference>
<dbReference type="Gene3D" id="1.10.530.10">
    <property type="match status" value="1"/>
</dbReference>
<feature type="chain" id="PRO_5009190574" evidence="1">
    <location>
        <begin position="36"/>
        <end position="404"/>
    </location>
</feature>
<dbReference type="GO" id="GO:0008933">
    <property type="term" value="F:peptidoglycan lytic transglycosylase activity"/>
    <property type="evidence" value="ECO:0007669"/>
    <property type="project" value="TreeGrafter"/>
</dbReference>
<evidence type="ECO:0000259" key="3">
    <source>
        <dbReference type="Pfam" id="PF13406"/>
    </source>
</evidence>
<dbReference type="CDD" id="cd13399">
    <property type="entry name" value="Slt35-like"/>
    <property type="match status" value="1"/>
</dbReference>
<organism evidence="4 5">
    <name type="scientific">Devosia insulae DS-56</name>
    <dbReference type="NCBI Taxonomy" id="1116389"/>
    <lineage>
        <taxon>Bacteria</taxon>
        <taxon>Pseudomonadati</taxon>
        <taxon>Pseudomonadota</taxon>
        <taxon>Alphaproteobacteria</taxon>
        <taxon>Hyphomicrobiales</taxon>
        <taxon>Devosiaceae</taxon>
        <taxon>Devosia</taxon>
    </lineage>
</organism>
<dbReference type="Pfam" id="PF01471">
    <property type="entry name" value="PG_binding_1"/>
    <property type="match status" value="1"/>
</dbReference>
<dbReference type="InterPro" id="IPR002477">
    <property type="entry name" value="Peptidoglycan-bd-like"/>
</dbReference>
<dbReference type="Gene3D" id="1.10.101.10">
    <property type="entry name" value="PGBD-like superfamily/PGBD"/>
    <property type="match status" value="1"/>
</dbReference>
<dbReference type="PANTHER" id="PTHR30163">
    <property type="entry name" value="MEMBRANE-BOUND LYTIC MUREIN TRANSGLYCOSYLASE B"/>
    <property type="match status" value="1"/>
</dbReference>
<dbReference type="Pfam" id="PF13406">
    <property type="entry name" value="SLT_2"/>
    <property type="match status" value="1"/>
</dbReference>
<name>A0A1E5XSZ9_9HYPH</name>
<dbReference type="InterPro" id="IPR036366">
    <property type="entry name" value="PGBDSf"/>
</dbReference>